<comment type="caution">
    <text evidence="3">The sequence shown here is derived from an EMBL/GenBank/DDBJ whole genome shotgun (WGS) entry which is preliminary data.</text>
</comment>
<keyword evidence="4" id="KW-1185">Reference proteome</keyword>
<proteinExistence type="predicted"/>
<dbReference type="InterPro" id="IPR029058">
    <property type="entry name" value="AB_hydrolase_fold"/>
</dbReference>
<feature type="domain" description="Dienelactone hydrolase" evidence="2">
    <location>
        <begin position="90"/>
        <end position="207"/>
    </location>
</feature>
<sequence>MGVRALTVGGTAAVAAVGGAVYWLLGESAPPEPTLPGRLERHRTVLDGRERTWTTYVPDGLRGPAPLLLVLHGSGDDGAAVRRQTGYAFDRLADRHGFVVAYPDGYRGNWNEPRIGGRFAAKELGLSDVDLLRDVATSSDEVDPRRVYATGFSSGGQMALRLALEAPDLVAAIAPVAANVPTTANLAATDLGMPVPALFVTGTADPMNPYGGGEVRLYGTRRRGRVRPALEGARWFAERNGITGDAAVERISDRGSDGAWVESHHWAGSEPVRLLSVHGGGHHYPAVGVRGRRLLGPSPQLLDTPARVWEFVSAHRRPE</sequence>
<dbReference type="Pfam" id="PF01738">
    <property type="entry name" value="DLH"/>
    <property type="match status" value="1"/>
</dbReference>
<keyword evidence="1" id="KW-0732">Signal</keyword>
<evidence type="ECO:0000256" key="1">
    <source>
        <dbReference type="ARBA" id="ARBA00022729"/>
    </source>
</evidence>
<dbReference type="RefSeq" id="WP_277190594.1">
    <property type="nucleotide sequence ID" value="NZ_JAROAV010000004.1"/>
</dbReference>
<reference evidence="3 4" key="1">
    <citation type="submission" date="2023-03" db="EMBL/GenBank/DDBJ databases">
        <title>YIM 133296 draft genome.</title>
        <authorList>
            <person name="Xiong L."/>
        </authorList>
    </citation>
    <scope>NUCLEOTIDE SEQUENCE [LARGE SCALE GENOMIC DNA]</scope>
    <source>
        <strain evidence="3 4">YIM 133296</strain>
    </source>
</reference>
<evidence type="ECO:0000259" key="2">
    <source>
        <dbReference type="Pfam" id="PF01738"/>
    </source>
</evidence>
<accession>A0ABT6C2E7</accession>
<name>A0ABT6C2E7_9MICO</name>
<dbReference type="PANTHER" id="PTHR43037">
    <property type="entry name" value="UNNAMED PRODUCT-RELATED"/>
    <property type="match status" value="1"/>
</dbReference>
<evidence type="ECO:0000313" key="3">
    <source>
        <dbReference type="EMBL" id="MDF8262806.1"/>
    </source>
</evidence>
<dbReference type="EMBL" id="JAROAV010000004">
    <property type="protein sequence ID" value="MDF8262806.1"/>
    <property type="molecule type" value="Genomic_DNA"/>
</dbReference>
<protein>
    <submittedName>
        <fullName evidence="3">PHB depolymerase family esterase</fullName>
    </submittedName>
</protein>
<organism evidence="3 4">
    <name type="scientific">Luteipulveratus flavus</name>
    <dbReference type="NCBI Taxonomy" id="3031728"/>
    <lineage>
        <taxon>Bacteria</taxon>
        <taxon>Bacillati</taxon>
        <taxon>Actinomycetota</taxon>
        <taxon>Actinomycetes</taxon>
        <taxon>Micrococcales</taxon>
        <taxon>Dermacoccaceae</taxon>
        <taxon>Luteipulveratus</taxon>
    </lineage>
</organism>
<gene>
    <name evidence="3" type="ORF">P4R38_00925</name>
</gene>
<evidence type="ECO:0000313" key="4">
    <source>
        <dbReference type="Proteomes" id="UP001528912"/>
    </source>
</evidence>
<dbReference type="Gene3D" id="3.40.50.1820">
    <property type="entry name" value="alpha/beta hydrolase"/>
    <property type="match status" value="1"/>
</dbReference>
<dbReference type="Proteomes" id="UP001528912">
    <property type="component" value="Unassembled WGS sequence"/>
</dbReference>
<dbReference type="InterPro" id="IPR002925">
    <property type="entry name" value="Dienelactn_hydro"/>
</dbReference>
<dbReference type="InterPro" id="IPR050955">
    <property type="entry name" value="Plant_Biomass_Hydrol_Est"/>
</dbReference>
<dbReference type="SUPFAM" id="SSF53474">
    <property type="entry name" value="alpha/beta-Hydrolases"/>
    <property type="match status" value="1"/>
</dbReference>
<dbReference type="PANTHER" id="PTHR43037:SF1">
    <property type="entry name" value="BLL1128 PROTEIN"/>
    <property type="match status" value="1"/>
</dbReference>